<accession>A0A4V6A0T2</accession>
<keyword evidence="3" id="KW-1185">Reference proteome</keyword>
<protein>
    <submittedName>
        <fullName evidence="2">Uncharacterized protein</fullName>
    </submittedName>
</protein>
<dbReference type="AlphaFoldDB" id="A0A4V6A0T2"/>
<feature type="region of interest" description="Disordered" evidence="1">
    <location>
        <begin position="1"/>
        <end position="23"/>
    </location>
</feature>
<dbReference type="STRING" id="34508.A0A4V6A0T2"/>
<evidence type="ECO:0000313" key="2">
    <source>
        <dbReference type="EMBL" id="TKR72705.1"/>
    </source>
</evidence>
<dbReference type="EMBL" id="AZBU02000006">
    <property type="protein sequence ID" value="TKR72705.1"/>
    <property type="molecule type" value="Genomic_DNA"/>
</dbReference>
<evidence type="ECO:0000313" key="3">
    <source>
        <dbReference type="Proteomes" id="UP000298663"/>
    </source>
</evidence>
<reference evidence="2 3" key="2">
    <citation type="journal article" date="2019" name="G3 (Bethesda)">
        <title>Hybrid Assembly of the Genome of the Entomopathogenic Nematode Steinernema carpocapsae Identifies the X-Chromosome.</title>
        <authorList>
            <person name="Serra L."/>
            <person name="Macchietto M."/>
            <person name="Macias-Munoz A."/>
            <person name="McGill C.J."/>
            <person name="Rodriguez I.M."/>
            <person name="Rodriguez B."/>
            <person name="Murad R."/>
            <person name="Mortazavi A."/>
        </authorList>
    </citation>
    <scope>NUCLEOTIDE SEQUENCE [LARGE SCALE GENOMIC DNA]</scope>
    <source>
        <strain evidence="2 3">ALL</strain>
    </source>
</reference>
<gene>
    <name evidence="2" type="ORF">L596_020116</name>
</gene>
<evidence type="ECO:0000256" key="1">
    <source>
        <dbReference type="SAM" id="MobiDB-lite"/>
    </source>
</evidence>
<dbReference type="Proteomes" id="UP000298663">
    <property type="component" value="Unassembled WGS sequence"/>
</dbReference>
<reference evidence="2 3" key="1">
    <citation type="journal article" date="2015" name="Genome Biol.">
        <title>Comparative genomics of Steinernema reveals deeply conserved gene regulatory networks.</title>
        <authorList>
            <person name="Dillman A.R."/>
            <person name="Macchietto M."/>
            <person name="Porter C.F."/>
            <person name="Rogers A."/>
            <person name="Williams B."/>
            <person name="Antoshechkin I."/>
            <person name="Lee M.M."/>
            <person name="Goodwin Z."/>
            <person name="Lu X."/>
            <person name="Lewis E.E."/>
            <person name="Goodrich-Blair H."/>
            <person name="Stock S.P."/>
            <person name="Adams B.J."/>
            <person name="Sternberg P.W."/>
            <person name="Mortazavi A."/>
        </authorList>
    </citation>
    <scope>NUCLEOTIDE SEQUENCE [LARGE SCALE GENOMIC DNA]</scope>
    <source>
        <strain evidence="2 3">ALL</strain>
    </source>
</reference>
<organism evidence="2 3">
    <name type="scientific">Steinernema carpocapsae</name>
    <name type="common">Entomopathogenic nematode</name>
    <dbReference type="NCBI Taxonomy" id="34508"/>
    <lineage>
        <taxon>Eukaryota</taxon>
        <taxon>Metazoa</taxon>
        <taxon>Ecdysozoa</taxon>
        <taxon>Nematoda</taxon>
        <taxon>Chromadorea</taxon>
        <taxon>Rhabditida</taxon>
        <taxon>Tylenchina</taxon>
        <taxon>Panagrolaimomorpha</taxon>
        <taxon>Strongyloidoidea</taxon>
        <taxon>Steinernematidae</taxon>
        <taxon>Steinernema</taxon>
    </lineage>
</organism>
<comment type="caution">
    <text evidence="2">The sequence shown here is derived from an EMBL/GenBank/DDBJ whole genome shotgun (WGS) entry which is preliminary data.</text>
</comment>
<proteinExistence type="predicted"/>
<sequence length="130" mass="14737">MASEGDSSASSSSPNADRLLKTDDLHHLKEGEIFIDEDGKKYRVKKTIMPHYSSEGPHGMGDPNDRTLRRLEADVIIPNRMNKRIEAVECHDQFLNMIECQREHGAIWGWRNANHYSASLTNAKPIFSTT</sequence>
<name>A0A4V6A0T2_STECR</name>
<dbReference type="OrthoDB" id="6224010at2759"/>